<comment type="caution">
    <text evidence="2">The sequence shown here is derived from an EMBL/GenBank/DDBJ whole genome shotgun (WGS) entry which is preliminary data.</text>
</comment>
<sequence>MVGRLVEQQRGVGLPAGAVRGGEQDAGEFDTAALTTRQRVQGLAEDPVGQAEAVADARSLGFGDVSAERRETLFERTVLAHGAVADLLVDSLRHERLLLLHAAHDLVETSRREHPVLGEDVETALLGILRQVTDVAGTDHGAGVGFAFTREDPQGRGLAGTVASHEADPVPGLHPQPRAGGGEQRPHAGADFEVGSGDHARAPRTKDDGWVPWWQTAGHTNHPFYSDSTSLPR</sequence>
<gene>
    <name evidence="2" type="ORF">AK37_07648</name>
</gene>
<proteinExistence type="predicted"/>
<organism evidence="2 3">
    <name type="scientific">Rhodococcus pyridinivorans AK37</name>
    <dbReference type="NCBI Taxonomy" id="1114960"/>
    <lineage>
        <taxon>Bacteria</taxon>
        <taxon>Bacillati</taxon>
        <taxon>Actinomycetota</taxon>
        <taxon>Actinomycetes</taxon>
        <taxon>Mycobacteriales</taxon>
        <taxon>Nocardiaceae</taxon>
        <taxon>Rhodococcus</taxon>
    </lineage>
</organism>
<dbReference type="AlphaFoldDB" id="H0JPH4"/>
<dbReference type="Proteomes" id="UP000005064">
    <property type="component" value="Unassembled WGS sequence"/>
</dbReference>
<evidence type="ECO:0000256" key="1">
    <source>
        <dbReference type="SAM" id="MobiDB-lite"/>
    </source>
</evidence>
<protein>
    <submittedName>
        <fullName evidence="2">Uncharacterized protein</fullName>
    </submittedName>
</protein>
<evidence type="ECO:0000313" key="3">
    <source>
        <dbReference type="Proteomes" id="UP000005064"/>
    </source>
</evidence>
<feature type="region of interest" description="Disordered" evidence="1">
    <location>
        <begin position="154"/>
        <end position="233"/>
    </location>
</feature>
<dbReference type="EMBL" id="AHBW01000035">
    <property type="protein sequence ID" value="EHK84750.1"/>
    <property type="molecule type" value="Genomic_DNA"/>
</dbReference>
<name>H0JPH4_9NOCA</name>
<feature type="compositionally biased region" description="Basic and acidic residues" evidence="1">
    <location>
        <begin position="184"/>
        <end position="209"/>
    </location>
</feature>
<accession>H0JPH4</accession>
<reference evidence="2 3" key="1">
    <citation type="submission" date="2011-12" db="EMBL/GenBank/DDBJ databases">
        <authorList>
            <person name="Kriszt B."/>
            <person name="Tancsics A."/>
            <person name="Cserhati M."/>
            <person name="Toth A."/>
            <person name="Nagy I."/>
            <person name="Horvath B."/>
            <person name="Tamura T."/>
            <person name="Kukolya J."/>
            <person name="Szoboszlay S."/>
        </authorList>
    </citation>
    <scope>NUCLEOTIDE SEQUENCE [LARGE SCALE GENOMIC DNA]</scope>
    <source>
        <strain evidence="2 3">AK37</strain>
    </source>
</reference>
<evidence type="ECO:0000313" key="2">
    <source>
        <dbReference type="EMBL" id="EHK84750.1"/>
    </source>
</evidence>